<keyword evidence="3 6" id="KW-0812">Transmembrane</keyword>
<feature type="transmembrane region" description="Helical" evidence="6">
    <location>
        <begin position="380"/>
        <end position="400"/>
    </location>
</feature>
<keyword evidence="4 6" id="KW-1133">Transmembrane helix</keyword>
<proteinExistence type="inferred from homology"/>
<keyword evidence="5 6" id="KW-0472">Membrane</keyword>
<feature type="transmembrane region" description="Helical" evidence="6">
    <location>
        <begin position="120"/>
        <end position="139"/>
    </location>
</feature>
<reference evidence="7 8" key="1">
    <citation type="journal article" date="2018" name="Nat. Genet.">
        <title>The Rosa genome provides new insights in the design of modern roses.</title>
        <authorList>
            <person name="Bendahmane M."/>
        </authorList>
    </citation>
    <scope>NUCLEOTIDE SEQUENCE [LARGE SCALE GENOMIC DNA]</scope>
    <source>
        <strain evidence="8">cv. Old Blush</strain>
    </source>
</reference>
<feature type="transmembrane region" description="Helical" evidence="6">
    <location>
        <begin position="544"/>
        <end position="563"/>
    </location>
</feature>
<feature type="transmembrane region" description="Helical" evidence="6">
    <location>
        <begin position="420"/>
        <end position="441"/>
    </location>
</feature>
<feature type="transmembrane region" description="Helical" evidence="6">
    <location>
        <begin position="231"/>
        <end position="249"/>
    </location>
</feature>
<dbReference type="Pfam" id="PF00854">
    <property type="entry name" value="PTR2"/>
    <property type="match status" value="1"/>
</dbReference>
<dbReference type="SUPFAM" id="SSF103473">
    <property type="entry name" value="MFS general substrate transporter"/>
    <property type="match status" value="1"/>
</dbReference>
<comment type="subcellular location">
    <subcellularLocation>
        <location evidence="1">Membrane</location>
        <topology evidence="1">Multi-pass membrane protein</topology>
    </subcellularLocation>
</comment>
<dbReference type="Gramene" id="PRQ39696">
    <property type="protein sequence ID" value="PRQ39696"/>
    <property type="gene ID" value="RchiOBHm_Chr4g0428051"/>
</dbReference>
<dbReference type="Proteomes" id="UP000238479">
    <property type="component" value="Chromosome 4"/>
</dbReference>
<evidence type="ECO:0000256" key="5">
    <source>
        <dbReference type="ARBA" id="ARBA00023136"/>
    </source>
</evidence>
<dbReference type="InterPro" id="IPR036259">
    <property type="entry name" value="MFS_trans_sf"/>
</dbReference>
<accession>A0A2P6QZW7</accession>
<feature type="transmembrane region" description="Helical" evidence="6">
    <location>
        <begin position="505"/>
        <end position="524"/>
    </location>
</feature>
<feature type="transmembrane region" description="Helical" evidence="6">
    <location>
        <begin position="50"/>
        <end position="82"/>
    </location>
</feature>
<dbReference type="EMBL" id="PDCK01000042">
    <property type="protein sequence ID" value="PRQ39696.1"/>
    <property type="molecule type" value="Genomic_DNA"/>
</dbReference>
<feature type="transmembrane region" description="Helical" evidence="6">
    <location>
        <begin position="159"/>
        <end position="179"/>
    </location>
</feature>
<evidence type="ECO:0000313" key="7">
    <source>
        <dbReference type="EMBL" id="PRQ39696.1"/>
    </source>
</evidence>
<organism evidence="7 8">
    <name type="scientific">Rosa chinensis</name>
    <name type="common">China rose</name>
    <dbReference type="NCBI Taxonomy" id="74649"/>
    <lineage>
        <taxon>Eukaryota</taxon>
        <taxon>Viridiplantae</taxon>
        <taxon>Streptophyta</taxon>
        <taxon>Embryophyta</taxon>
        <taxon>Tracheophyta</taxon>
        <taxon>Spermatophyta</taxon>
        <taxon>Magnoliopsida</taxon>
        <taxon>eudicotyledons</taxon>
        <taxon>Gunneridae</taxon>
        <taxon>Pentapetalae</taxon>
        <taxon>rosids</taxon>
        <taxon>fabids</taxon>
        <taxon>Rosales</taxon>
        <taxon>Rosaceae</taxon>
        <taxon>Rosoideae</taxon>
        <taxon>Rosoideae incertae sedis</taxon>
        <taxon>Rosa</taxon>
    </lineage>
</organism>
<keyword evidence="8" id="KW-1185">Reference proteome</keyword>
<comment type="caution">
    <text evidence="7">The sequence shown here is derived from an EMBL/GenBank/DDBJ whole genome shotgun (WGS) entry which is preliminary data.</text>
</comment>
<evidence type="ECO:0000256" key="6">
    <source>
        <dbReference type="SAM" id="Phobius"/>
    </source>
</evidence>
<dbReference type="PANTHER" id="PTHR11654">
    <property type="entry name" value="OLIGOPEPTIDE TRANSPORTER-RELATED"/>
    <property type="match status" value="1"/>
</dbReference>
<evidence type="ECO:0000313" key="8">
    <source>
        <dbReference type="Proteomes" id="UP000238479"/>
    </source>
</evidence>
<dbReference type="GO" id="GO:0022857">
    <property type="term" value="F:transmembrane transporter activity"/>
    <property type="evidence" value="ECO:0007669"/>
    <property type="project" value="InterPro"/>
</dbReference>
<dbReference type="Gene3D" id="1.20.1250.20">
    <property type="entry name" value="MFS general substrate transporter like domains"/>
    <property type="match status" value="1"/>
</dbReference>
<dbReference type="OMA" id="FISDAYM"/>
<evidence type="ECO:0000256" key="1">
    <source>
        <dbReference type="ARBA" id="ARBA00004141"/>
    </source>
</evidence>
<dbReference type="InterPro" id="IPR000109">
    <property type="entry name" value="POT_fam"/>
</dbReference>
<evidence type="ECO:0000256" key="3">
    <source>
        <dbReference type="ARBA" id="ARBA00022692"/>
    </source>
</evidence>
<comment type="similarity">
    <text evidence="2">Belongs to the major facilitator superfamily. Proton-dependent oligopeptide transporter (POT/PTR) (TC 2.A.17) family.</text>
</comment>
<gene>
    <name evidence="7" type="ORF">RchiOBHm_Chr4g0428051</name>
</gene>
<evidence type="ECO:0000256" key="4">
    <source>
        <dbReference type="ARBA" id="ARBA00022989"/>
    </source>
</evidence>
<dbReference type="GO" id="GO:0016020">
    <property type="term" value="C:membrane"/>
    <property type="evidence" value="ECO:0007669"/>
    <property type="project" value="UniProtKB-SubCell"/>
</dbReference>
<feature type="transmembrane region" description="Helical" evidence="6">
    <location>
        <begin position="462"/>
        <end position="485"/>
    </location>
</feature>
<name>A0A2P6QZW7_ROSCH</name>
<dbReference type="AlphaFoldDB" id="A0A2P6QZW7"/>
<evidence type="ECO:0000256" key="2">
    <source>
        <dbReference type="ARBA" id="ARBA00005982"/>
    </source>
</evidence>
<protein>
    <submittedName>
        <fullName evidence="7">Putative proton-dependent oligopeptide transporter family, major facilitator superfamily</fullName>
    </submittedName>
</protein>
<feature type="transmembrane region" description="Helical" evidence="6">
    <location>
        <begin position="94"/>
        <end position="113"/>
    </location>
</feature>
<feature type="transmembrane region" description="Helical" evidence="6">
    <location>
        <begin position="200"/>
        <end position="225"/>
    </location>
</feature>
<sequence length="602" mass="66658">MDISVIGLISLKAGCVGFCWGLDSEIGNGSNKELAYESMKKQEREGGFKANYFIFAMMFLDNIGFVANMASLVLYFMLVIHFDISGSATTTTNYLGSAFLLTLVGGFISDAYMNRLNTTLLFGVAELLGYLLLIIQSHYTKLQPLPCGESTCVHGTKALLFYASISLVALGGGGIRGAIPALGADQFNYKKPEERKHIASFFNWLLLSITVGAVVGVTFVVYVSTTVGWDIAFMISLSCAGAGLVIVALGKPYYRVRVAGESPLLRVLQVLVASVKNWRVQVPQSPDELHESTKKRERITHTDQFRLLDKAAILPNGVDAAIASKWKVCTVTQVEEVKILTRMMPILLSTTLMNTCLAQLQTLSVQQGTLMDTRIGSFNVPAATIPVIPLLFMSVLIPTYEFTFVPLLRKFTGHPNGITHLQRVGVGLVLSAISMTIAGFVEVKRKHEFIQNNHKISLFWLSFHYAIFGIADMFTLVGLMEFFYREAPAGMRSLSTSFSWLSLSIGYYLSSAFVELINSITGKYTDSKLGWLEGLDMNKNHIELFYWFLAILSVLNFANYLFWANWYTYKNDVTVDEEMLIKAGQVGADESNSRSVSTVSRN</sequence>